<organism evidence="1 2">
    <name type="scientific">Puccinia graminis f. sp. tritici</name>
    <dbReference type="NCBI Taxonomy" id="56615"/>
    <lineage>
        <taxon>Eukaryota</taxon>
        <taxon>Fungi</taxon>
        <taxon>Dikarya</taxon>
        <taxon>Basidiomycota</taxon>
        <taxon>Pucciniomycotina</taxon>
        <taxon>Pucciniomycetes</taxon>
        <taxon>Pucciniales</taxon>
        <taxon>Pucciniaceae</taxon>
        <taxon>Puccinia</taxon>
    </lineage>
</organism>
<evidence type="ECO:0000313" key="2">
    <source>
        <dbReference type="Proteomes" id="UP000325313"/>
    </source>
</evidence>
<dbReference type="Proteomes" id="UP000325313">
    <property type="component" value="Unassembled WGS sequence"/>
</dbReference>
<name>A0A5B0P4N3_PUCGR</name>
<dbReference type="EMBL" id="VDEP01000371">
    <property type="protein sequence ID" value="KAA1095674.1"/>
    <property type="molecule type" value="Genomic_DNA"/>
</dbReference>
<proteinExistence type="predicted"/>
<gene>
    <name evidence="1" type="ORF">PGTUg99_021884</name>
</gene>
<accession>A0A5B0P4N3</accession>
<dbReference type="AlphaFoldDB" id="A0A5B0P4N3"/>
<comment type="caution">
    <text evidence="1">The sequence shown here is derived from an EMBL/GenBank/DDBJ whole genome shotgun (WGS) entry which is preliminary data.</text>
</comment>
<reference evidence="1 2" key="1">
    <citation type="submission" date="2019-05" db="EMBL/GenBank/DDBJ databases">
        <title>Emergence of the Ug99 lineage of the wheat stem rust pathogen through somatic hybridization.</title>
        <authorList>
            <person name="Li F."/>
            <person name="Upadhyaya N.M."/>
            <person name="Sperschneider J."/>
            <person name="Matny O."/>
            <person name="Nguyen-Phuc H."/>
            <person name="Mago R."/>
            <person name="Raley C."/>
            <person name="Miller M.E."/>
            <person name="Silverstein K.A.T."/>
            <person name="Henningsen E."/>
            <person name="Hirsch C.D."/>
            <person name="Visser B."/>
            <person name="Pretorius Z.A."/>
            <person name="Steffenson B.J."/>
            <person name="Schwessinger B."/>
            <person name="Dodds P.N."/>
            <person name="Figueroa M."/>
        </authorList>
    </citation>
    <scope>NUCLEOTIDE SEQUENCE [LARGE SCALE GENOMIC DNA]</scope>
    <source>
        <strain evidence="1 2">Ug99</strain>
    </source>
</reference>
<evidence type="ECO:0000313" key="1">
    <source>
        <dbReference type="EMBL" id="KAA1095674.1"/>
    </source>
</evidence>
<protein>
    <submittedName>
        <fullName evidence="1">Uncharacterized protein</fullName>
    </submittedName>
</protein>
<sequence length="106" mass="11329">MLLTLASLEMGHEVAQAEELHPLAAVRRALIGPETPILVRGTPHMTHQFMWSSKAQVTEPAPVGTSSISDEVGHRGILADPLPMNESSFGVAKAAEIIVDEPKVDP</sequence>